<dbReference type="InterPro" id="IPR011032">
    <property type="entry name" value="GroES-like_sf"/>
</dbReference>
<dbReference type="EMBL" id="VJWA01000002">
    <property type="protein sequence ID" value="TRW14442.1"/>
    <property type="molecule type" value="Genomic_DNA"/>
</dbReference>
<organism evidence="2 3">
    <name type="scientific">Glacieibacterium frigidum</name>
    <dbReference type="NCBI Taxonomy" id="2593303"/>
    <lineage>
        <taxon>Bacteria</taxon>
        <taxon>Pseudomonadati</taxon>
        <taxon>Pseudomonadota</taxon>
        <taxon>Alphaproteobacteria</taxon>
        <taxon>Sphingomonadales</taxon>
        <taxon>Sphingosinicellaceae</taxon>
        <taxon>Glacieibacterium</taxon>
    </lineage>
</organism>
<dbReference type="AlphaFoldDB" id="A0A552U8A3"/>
<dbReference type="InterPro" id="IPR020843">
    <property type="entry name" value="ER"/>
</dbReference>
<dbReference type="SUPFAM" id="SSF50129">
    <property type="entry name" value="GroES-like"/>
    <property type="match status" value="1"/>
</dbReference>
<keyword evidence="3" id="KW-1185">Reference proteome</keyword>
<dbReference type="SMART" id="SM00829">
    <property type="entry name" value="PKS_ER"/>
    <property type="match status" value="1"/>
</dbReference>
<dbReference type="Proteomes" id="UP000317894">
    <property type="component" value="Unassembled WGS sequence"/>
</dbReference>
<dbReference type="CDD" id="cd08276">
    <property type="entry name" value="MDR7"/>
    <property type="match status" value="1"/>
</dbReference>
<evidence type="ECO:0000259" key="1">
    <source>
        <dbReference type="SMART" id="SM00829"/>
    </source>
</evidence>
<gene>
    <name evidence="2" type="ORF">FMM06_12095</name>
</gene>
<dbReference type="Gene3D" id="3.40.50.720">
    <property type="entry name" value="NAD(P)-binding Rossmann-like Domain"/>
    <property type="match status" value="1"/>
</dbReference>
<evidence type="ECO:0000313" key="3">
    <source>
        <dbReference type="Proteomes" id="UP000317894"/>
    </source>
</evidence>
<dbReference type="PANTHER" id="PTHR45033:SF2">
    <property type="entry name" value="ZINC-TYPE ALCOHOL DEHYDROGENASE-LIKE PROTEIN C1773.06C"/>
    <property type="match status" value="1"/>
</dbReference>
<protein>
    <submittedName>
        <fullName evidence="2">NAD(P)-dependent alcohol dehydrogenase</fullName>
    </submittedName>
</protein>
<dbReference type="InterPro" id="IPR036291">
    <property type="entry name" value="NAD(P)-bd_dom_sf"/>
</dbReference>
<comment type="caution">
    <text evidence="2">The sequence shown here is derived from an EMBL/GenBank/DDBJ whole genome shotgun (WGS) entry which is preliminary data.</text>
</comment>
<dbReference type="Pfam" id="PF08240">
    <property type="entry name" value="ADH_N"/>
    <property type="match status" value="1"/>
</dbReference>
<evidence type="ECO:0000313" key="2">
    <source>
        <dbReference type="EMBL" id="TRW14442.1"/>
    </source>
</evidence>
<dbReference type="Gene3D" id="3.90.180.10">
    <property type="entry name" value="Medium-chain alcohol dehydrogenases, catalytic domain"/>
    <property type="match status" value="1"/>
</dbReference>
<dbReference type="OrthoDB" id="9790818at2"/>
<feature type="domain" description="Enoyl reductase (ER)" evidence="1">
    <location>
        <begin position="11"/>
        <end position="335"/>
    </location>
</feature>
<name>A0A552U8A3_9SPHN</name>
<dbReference type="InterPro" id="IPR013154">
    <property type="entry name" value="ADH-like_N"/>
</dbReference>
<proteinExistence type="predicted"/>
<dbReference type="RefSeq" id="WP_144237647.1">
    <property type="nucleotide sequence ID" value="NZ_VJWA01000002.1"/>
</dbReference>
<dbReference type="GO" id="GO:0016491">
    <property type="term" value="F:oxidoreductase activity"/>
    <property type="evidence" value="ECO:0007669"/>
    <property type="project" value="InterPro"/>
</dbReference>
<dbReference type="InterPro" id="IPR052711">
    <property type="entry name" value="Zinc_ADH-like"/>
</dbReference>
<dbReference type="InterPro" id="IPR013149">
    <property type="entry name" value="ADH-like_C"/>
</dbReference>
<reference evidence="2 3" key="1">
    <citation type="submission" date="2019-07" db="EMBL/GenBank/DDBJ databases">
        <title>Novel species isolated from glacier.</title>
        <authorList>
            <person name="Liu Q."/>
            <person name="Xin Y.-H."/>
        </authorList>
    </citation>
    <scope>NUCLEOTIDE SEQUENCE [LARGE SCALE GENOMIC DNA]</scope>
    <source>
        <strain evidence="2 3">LB1R16</strain>
    </source>
</reference>
<sequence>MRAYQIGPQTGLASLTATTRPDPVAGPGEVVLKVRLVGLNHRDLLVLEGTYGARRPEDRIPMSEGIGEVVAVGEGVTTVKPGDRAIFAHFVTWLDGDFSPSAFATDLGITHDGWLAEQIKVPGVALMPVPDAVSDEQAILASAALTAWHALVEVGAMKPGDLVLALGTGGVSIYALKIAKAAGARVAITSSSDAKLDLARSLGADICINYRTTPDWAAELLAQTGGKGADIIVETGGQATLSQSITASAANARIVLIGGLGGAATSGLPNFGTIIGKNLTIKGIAEGSRAMLVRLLRAVETSGIAPVVDKVFGFDEAPAAYAYLKGGAHVGKVLIKLD</sequence>
<dbReference type="Pfam" id="PF00107">
    <property type="entry name" value="ADH_zinc_N"/>
    <property type="match status" value="1"/>
</dbReference>
<dbReference type="PANTHER" id="PTHR45033">
    <property type="match status" value="1"/>
</dbReference>
<accession>A0A552U8A3</accession>
<dbReference type="SUPFAM" id="SSF51735">
    <property type="entry name" value="NAD(P)-binding Rossmann-fold domains"/>
    <property type="match status" value="1"/>
</dbReference>